<dbReference type="Gene3D" id="2.30.42.10">
    <property type="match status" value="1"/>
</dbReference>
<feature type="active site" description="Charge relay system" evidence="7">
    <location>
        <position position="125"/>
    </location>
</feature>
<evidence type="ECO:0000256" key="1">
    <source>
        <dbReference type="ARBA" id="ARBA00010541"/>
    </source>
</evidence>
<dbReference type="AlphaFoldDB" id="A0AAJ1IJ88"/>
<evidence type="ECO:0000256" key="2">
    <source>
        <dbReference type="ARBA" id="ARBA00022670"/>
    </source>
</evidence>
<dbReference type="Gene3D" id="2.30.42.60">
    <property type="match status" value="1"/>
</dbReference>
<dbReference type="Proteomes" id="UP001221217">
    <property type="component" value="Unassembled WGS sequence"/>
</dbReference>
<dbReference type="InterPro" id="IPR001478">
    <property type="entry name" value="PDZ"/>
</dbReference>
<comment type="caution">
    <text evidence="11">The sequence shown here is derived from an EMBL/GenBank/DDBJ whole genome shotgun (WGS) entry which is preliminary data.</text>
</comment>
<feature type="active site" description="Charge relay system" evidence="7">
    <location>
        <position position="229"/>
    </location>
</feature>
<dbReference type="InterPro" id="IPR001940">
    <property type="entry name" value="Peptidase_S1C"/>
</dbReference>
<dbReference type="Pfam" id="PF13180">
    <property type="entry name" value="PDZ_2"/>
    <property type="match status" value="1"/>
</dbReference>
<feature type="binding site" evidence="8">
    <location>
        <position position="125"/>
    </location>
    <ligand>
        <name>substrate</name>
    </ligand>
</feature>
<evidence type="ECO:0000256" key="5">
    <source>
        <dbReference type="ARBA" id="ARBA00022801"/>
    </source>
</evidence>
<proteinExistence type="inferred from homology"/>
<dbReference type="Gene3D" id="2.40.10.120">
    <property type="match status" value="1"/>
</dbReference>
<protein>
    <submittedName>
        <fullName evidence="11">Do family serine endopeptidase</fullName>
        <ecNumber evidence="11">3.4.21.107</ecNumber>
    </submittedName>
</protein>
<evidence type="ECO:0000313" key="12">
    <source>
        <dbReference type="Proteomes" id="UP001221217"/>
    </source>
</evidence>
<keyword evidence="2" id="KW-0645">Protease</keyword>
<evidence type="ECO:0000259" key="10">
    <source>
        <dbReference type="PROSITE" id="PS50106"/>
    </source>
</evidence>
<keyword evidence="4" id="KW-0677">Repeat</keyword>
<reference evidence="11 12" key="1">
    <citation type="submission" date="2022-12" db="EMBL/GenBank/DDBJ databases">
        <title>Metagenome assembled genome from gulf of manar.</title>
        <authorList>
            <person name="Kohli P."/>
            <person name="Pk S."/>
            <person name="Venkata Ramana C."/>
            <person name="Sasikala C."/>
        </authorList>
    </citation>
    <scope>NUCLEOTIDE SEQUENCE [LARGE SCALE GENOMIC DNA]</scope>
    <source>
        <strain evidence="11">JB008</strain>
    </source>
</reference>
<dbReference type="NCBIfam" id="TIGR02037">
    <property type="entry name" value="degP_htrA_DO"/>
    <property type="match status" value="1"/>
</dbReference>
<evidence type="ECO:0000256" key="3">
    <source>
        <dbReference type="ARBA" id="ARBA00022729"/>
    </source>
</evidence>
<feature type="binding site" evidence="8">
    <location>
        <position position="155"/>
    </location>
    <ligand>
        <name>substrate</name>
    </ligand>
</feature>
<feature type="active site" description="Charge relay system" evidence="7">
    <location>
        <position position="155"/>
    </location>
</feature>
<name>A0AAJ1IJ88_9SPIO</name>
<evidence type="ECO:0000256" key="6">
    <source>
        <dbReference type="ARBA" id="ARBA00022825"/>
    </source>
</evidence>
<comment type="similarity">
    <text evidence="1">Belongs to the peptidase S1C family.</text>
</comment>
<evidence type="ECO:0000256" key="9">
    <source>
        <dbReference type="SAM" id="Phobius"/>
    </source>
</evidence>
<evidence type="ECO:0000256" key="4">
    <source>
        <dbReference type="ARBA" id="ARBA00022737"/>
    </source>
</evidence>
<dbReference type="SUPFAM" id="SSF50156">
    <property type="entry name" value="PDZ domain-like"/>
    <property type="match status" value="2"/>
</dbReference>
<sequence>MKKSGKSLSLITVNILLIGIIIGMGAAFLLSGEKQSVEAGKIDLENMQYTFRAVAEDVLPSVVEIMTVEVRIQEMPEGYSWPFNFITPEDSDDEVESQEFETEGLGSGVIVRKKDNQYWVLTNNHVIGNADRVSVRLFDKDIIDAEITGLDERKDLALISFYSEKELPIAKMGDSDSLYVGDWVLAVGSPLGYESTVTAGIVSAIGRSGPENNISDFIQTDASINQGNSGGALVNLDGEVVGINTWIATTTGVSIGLGFSIPVNNVKKAIDDFISDGSVQYGWLGVTISDPDFMTEEQMALSEYTGAFVHNVYKDSPAGKAGLQPGDYVIQVNDKEILDYKQFTRAVGDIKAGDIITLKVVRNTKIIEIKALIELRKEKDELINLYNEIWPGFTALPMDEQIKKEFSIPESLKGVIISVDTGTGAFDAGLRNFDIITSVNGNEINNMLDFYNSINDKSSNYVLRIVRNNLEEEIVLKK</sequence>
<organism evidence="11 12">
    <name type="scientific">Candidatus Thalassospirochaeta sargassi</name>
    <dbReference type="NCBI Taxonomy" id="3119039"/>
    <lineage>
        <taxon>Bacteria</taxon>
        <taxon>Pseudomonadati</taxon>
        <taxon>Spirochaetota</taxon>
        <taxon>Spirochaetia</taxon>
        <taxon>Spirochaetales</taxon>
        <taxon>Spirochaetaceae</taxon>
        <taxon>Candidatus Thalassospirochaeta</taxon>
    </lineage>
</organism>
<keyword evidence="9" id="KW-0812">Transmembrane</keyword>
<keyword evidence="9" id="KW-0472">Membrane</keyword>
<gene>
    <name evidence="11" type="ORF">PQJ61_10510</name>
</gene>
<dbReference type="PANTHER" id="PTHR22939">
    <property type="entry name" value="SERINE PROTEASE FAMILY S1C HTRA-RELATED"/>
    <property type="match status" value="1"/>
</dbReference>
<keyword evidence="5 11" id="KW-0378">Hydrolase</keyword>
<keyword evidence="3" id="KW-0732">Signal</keyword>
<feature type="transmembrane region" description="Helical" evidence="9">
    <location>
        <begin position="7"/>
        <end position="30"/>
    </location>
</feature>
<evidence type="ECO:0000256" key="8">
    <source>
        <dbReference type="PIRSR" id="PIRSR611782-2"/>
    </source>
</evidence>
<dbReference type="Pfam" id="PF13365">
    <property type="entry name" value="Trypsin_2"/>
    <property type="match status" value="1"/>
</dbReference>
<dbReference type="PROSITE" id="PS50106">
    <property type="entry name" value="PDZ"/>
    <property type="match status" value="1"/>
</dbReference>
<dbReference type="InterPro" id="IPR036034">
    <property type="entry name" value="PDZ_sf"/>
</dbReference>
<evidence type="ECO:0000313" key="11">
    <source>
        <dbReference type="EMBL" id="MDC7227181.1"/>
    </source>
</evidence>
<dbReference type="EC" id="3.4.21.107" evidence="11"/>
<dbReference type="InterPro" id="IPR011782">
    <property type="entry name" value="Pept_S1C_Do"/>
</dbReference>
<dbReference type="GO" id="GO:0004252">
    <property type="term" value="F:serine-type endopeptidase activity"/>
    <property type="evidence" value="ECO:0007669"/>
    <property type="project" value="InterPro"/>
</dbReference>
<feature type="binding site" evidence="8">
    <location>
        <begin position="227"/>
        <end position="229"/>
    </location>
    <ligand>
        <name>substrate</name>
    </ligand>
</feature>
<feature type="domain" description="PDZ" evidence="10">
    <location>
        <begin position="282"/>
        <end position="364"/>
    </location>
</feature>
<dbReference type="InterPro" id="IPR009003">
    <property type="entry name" value="Peptidase_S1_PA"/>
</dbReference>
<accession>A0AAJ1IJ88</accession>
<dbReference type="PRINTS" id="PR00834">
    <property type="entry name" value="PROTEASES2C"/>
</dbReference>
<dbReference type="EMBL" id="JAQQAL010000022">
    <property type="protein sequence ID" value="MDC7227181.1"/>
    <property type="molecule type" value="Genomic_DNA"/>
</dbReference>
<dbReference type="SUPFAM" id="SSF50494">
    <property type="entry name" value="Trypsin-like serine proteases"/>
    <property type="match status" value="1"/>
</dbReference>
<dbReference type="PANTHER" id="PTHR22939:SF129">
    <property type="entry name" value="SERINE PROTEASE HTRA2, MITOCHONDRIAL"/>
    <property type="match status" value="1"/>
</dbReference>
<keyword evidence="9" id="KW-1133">Transmembrane helix</keyword>
<dbReference type="GO" id="GO:0006508">
    <property type="term" value="P:proteolysis"/>
    <property type="evidence" value="ECO:0007669"/>
    <property type="project" value="UniProtKB-KW"/>
</dbReference>
<dbReference type="SMART" id="SM00228">
    <property type="entry name" value="PDZ"/>
    <property type="match status" value="2"/>
</dbReference>
<keyword evidence="6" id="KW-0720">Serine protease</keyword>
<evidence type="ECO:0000256" key="7">
    <source>
        <dbReference type="PIRSR" id="PIRSR611782-1"/>
    </source>
</evidence>